<protein>
    <submittedName>
        <fullName evidence="8">Geranylgeranyl diphosphate synthase type I</fullName>
    </submittedName>
</protein>
<keyword evidence="5" id="KW-0460">Magnesium</keyword>
<keyword evidence="4" id="KW-0479">Metal-binding</keyword>
<evidence type="ECO:0000313" key="8">
    <source>
        <dbReference type="EMBL" id="PRX96988.1"/>
    </source>
</evidence>
<dbReference type="CDD" id="cd00685">
    <property type="entry name" value="Trans_IPPS_HT"/>
    <property type="match status" value="1"/>
</dbReference>
<dbReference type="SFLD" id="SFLDS00005">
    <property type="entry name" value="Isoprenoid_Synthase_Type_I"/>
    <property type="match status" value="1"/>
</dbReference>
<evidence type="ECO:0000256" key="1">
    <source>
        <dbReference type="ARBA" id="ARBA00001946"/>
    </source>
</evidence>
<evidence type="ECO:0000256" key="4">
    <source>
        <dbReference type="ARBA" id="ARBA00022723"/>
    </source>
</evidence>
<dbReference type="PROSITE" id="PS00444">
    <property type="entry name" value="POLYPRENYL_SYNTHASE_2"/>
    <property type="match status" value="1"/>
</dbReference>
<evidence type="ECO:0000313" key="9">
    <source>
        <dbReference type="Proteomes" id="UP000237846"/>
    </source>
</evidence>
<dbReference type="GO" id="GO:0008299">
    <property type="term" value="P:isoprenoid biosynthetic process"/>
    <property type="evidence" value="ECO:0007669"/>
    <property type="project" value="InterPro"/>
</dbReference>
<keyword evidence="9" id="KW-1185">Reference proteome</keyword>
<sequence>MRPLARIGGPAAPPGTETRRRPGVVFAQARVTLDRMVIARPADDELRGRFAAALDDFLDGQRPGLLAIGAELAPVHDAMRDFVAGGKRLRPSFCYWGWRGAGRPDDPGVVAAAASLELLQGCALVHDDLIDGSDTRRGSPSVHRRFGKLHAREGWLGSDDAFGSGAAILIGDLFLAWSEEMYRRSGLDTAALAAGGPVYAAMRTEVMAGQYLDLIGQVSGAESAETALRVVRYKTAKYTIERPLHLGAALAGALDALGPVYTAYGLPLGVAFQLRDDVLGVFGDPAETGKPAGDDLREGKRTVLAAETLRRAAPPAAAEFRRCLGDPALGPDAVDRLREIIEGCGALAACERHIETYAAEATAALDSPALDPVSRSALAGLAVAATVRRT</sequence>
<evidence type="ECO:0000256" key="5">
    <source>
        <dbReference type="ARBA" id="ARBA00022842"/>
    </source>
</evidence>
<dbReference type="PANTHER" id="PTHR12001">
    <property type="entry name" value="GERANYLGERANYL PYROPHOSPHATE SYNTHASE"/>
    <property type="match status" value="1"/>
</dbReference>
<name>A0A2T0PZM7_9ACTN</name>
<comment type="caution">
    <text evidence="8">The sequence shown here is derived from an EMBL/GenBank/DDBJ whole genome shotgun (WGS) entry which is preliminary data.</text>
</comment>
<evidence type="ECO:0000256" key="7">
    <source>
        <dbReference type="SAM" id="MobiDB-lite"/>
    </source>
</evidence>
<dbReference type="EMBL" id="PVZC01000006">
    <property type="protein sequence ID" value="PRX96988.1"/>
    <property type="molecule type" value="Genomic_DNA"/>
</dbReference>
<dbReference type="InterPro" id="IPR000092">
    <property type="entry name" value="Polyprenyl_synt"/>
</dbReference>
<dbReference type="Proteomes" id="UP000237846">
    <property type="component" value="Unassembled WGS sequence"/>
</dbReference>
<reference evidence="8 9" key="1">
    <citation type="submission" date="2018-03" db="EMBL/GenBank/DDBJ databases">
        <title>Genomic Encyclopedia of Archaeal and Bacterial Type Strains, Phase II (KMG-II): from individual species to whole genera.</title>
        <authorList>
            <person name="Goeker M."/>
        </authorList>
    </citation>
    <scope>NUCLEOTIDE SEQUENCE [LARGE SCALE GENOMIC DNA]</scope>
    <source>
        <strain evidence="8 9">DSM 45601</strain>
    </source>
</reference>
<comment type="similarity">
    <text evidence="2 6">Belongs to the FPP/GGPP synthase family.</text>
</comment>
<accession>A0A2T0PZM7</accession>
<dbReference type="Pfam" id="PF00348">
    <property type="entry name" value="polyprenyl_synt"/>
    <property type="match status" value="1"/>
</dbReference>
<dbReference type="InterPro" id="IPR033749">
    <property type="entry name" value="Polyprenyl_synt_CS"/>
</dbReference>
<organism evidence="8 9">
    <name type="scientific">Allonocardiopsis opalescens</name>
    <dbReference type="NCBI Taxonomy" id="1144618"/>
    <lineage>
        <taxon>Bacteria</taxon>
        <taxon>Bacillati</taxon>
        <taxon>Actinomycetota</taxon>
        <taxon>Actinomycetes</taxon>
        <taxon>Streptosporangiales</taxon>
        <taxon>Allonocardiopsis</taxon>
    </lineage>
</organism>
<comment type="cofactor">
    <cofactor evidence="1">
        <name>Mg(2+)</name>
        <dbReference type="ChEBI" id="CHEBI:18420"/>
    </cofactor>
</comment>
<feature type="region of interest" description="Disordered" evidence="7">
    <location>
        <begin position="1"/>
        <end position="20"/>
    </location>
</feature>
<evidence type="ECO:0000256" key="2">
    <source>
        <dbReference type="ARBA" id="ARBA00006706"/>
    </source>
</evidence>
<dbReference type="SUPFAM" id="SSF48576">
    <property type="entry name" value="Terpenoid synthases"/>
    <property type="match status" value="1"/>
</dbReference>
<keyword evidence="3 6" id="KW-0808">Transferase</keyword>
<dbReference type="PROSITE" id="PS00723">
    <property type="entry name" value="POLYPRENYL_SYNTHASE_1"/>
    <property type="match status" value="1"/>
</dbReference>
<proteinExistence type="inferred from homology"/>
<dbReference type="Gene3D" id="1.10.600.10">
    <property type="entry name" value="Farnesyl Diphosphate Synthase"/>
    <property type="match status" value="1"/>
</dbReference>
<evidence type="ECO:0000256" key="3">
    <source>
        <dbReference type="ARBA" id="ARBA00022679"/>
    </source>
</evidence>
<dbReference type="AlphaFoldDB" id="A0A2T0PZM7"/>
<dbReference type="GO" id="GO:0046872">
    <property type="term" value="F:metal ion binding"/>
    <property type="evidence" value="ECO:0007669"/>
    <property type="project" value="UniProtKB-KW"/>
</dbReference>
<evidence type="ECO:0000256" key="6">
    <source>
        <dbReference type="RuleBase" id="RU004466"/>
    </source>
</evidence>
<gene>
    <name evidence="8" type="ORF">CLV72_10623</name>
</gene>
<dbReference type="InterPro" id="IPR008949">
    <property type="entry name" value="Isoprenoid_synthase_dom_sf"/>
</dbReference>
<dbReference type="GO" id="GO:0004659">
    <property type="term" value="F:prenyltransferase activity"/>
    <property type="evidence" value="ECO:0007669"/>
    <property type="project" value="InterPro"/>
</dbReference>
<dbReference type="SFLD" id="SFLDG01017">
    <property type="entry name" value="Polyprenyl_Transferase_Like"/>
    <property type="match status" value="1"/>
</dbReference>
<dbReference type="PANTHER" id="PTHR12001:SF85">
    <property type="entry name" value="SHORT CHAIN ISOPRENYL DIPHOSPHATE SYNTHASE"/>
    <property type="match status" value="1"/>
</dbReference>